<evidence type="ECO:0000256" key="1">
    <source>
        <dbReference type="ARBA" id="ARBA00023125"/>
    </source>
</evidence>
<name>A0ABS6FPJ2_9BACL</name>
<dbReference type="PANTHER" id="PTHR33164:SF43">
    <property type="entry name" value="HTH-TYPE TRANSCRIPTIONAL REPRESSOR YETL"/>
    <property type="match status" value="1"/>
</dbReference>
<feature type="domain" description="HTH marR-type" evidence="2">
    <location>
        <begin position="1"/>
        <end position="135"/>
    </location>
</feature>
<gene>
    <name evidence="3" type="ORF">KQJ23_09955</name>
</gene>
<organism evidence="3 4">
    <name type="scientific">Paenibacillus brevis</name>
    <dbReference type="NCBI Taxonomy" id="2841508"/>
    <lineage>
        <taxon>Bacteria</taxon>
        <taxon>Bacillati</taxon>
        <taxon>Bacillota</taxon>
        <taxon>Bacilli</taxon>
        <taxon>Bacillales</taxon>
        <taxon>Paenibacillaceae</taxon>
        <taxon>Paenibacillus</taxon>
    </lineage>
</organism>
<dbReference type="PROSITE" id="PS50995">
    <property type="entry name" value="HTH_MARR_2"/>
    <property type="match status" value="1"/>
</dbReference>
<dbReference type="RefSeq" id="WP_216478681.1">
    <property type="nucleotide sequence ID" value="NZ_JAHLQJ010000007.1"/>
</dbReference>
<dbReference type="SMART" id="SM00347">
    <property type="entry name" value="HTH_MARR"/>
    <property type="match status" value="1"/>
</dbReference>
<evidence type="ECO:0000259" key="2">
    <source>
        <dbReference type="PROSITE" id="PS50995"/>
    </source>
</evidence>
<dbReference type="Proteomes" id="UP000743001">
    <property type="component" value="Unassembled WGS sequence"/>
</dbReference>
<evidence type="ECO:0000313" key="4">
    <source>
        <dbReference type="Proteomes" id="UP000743001"/>
    </source>
</evidence>
<evidence type="ECO:0000313" key="3">
    <source>
        <dbReference type="EMBL" id="MBU5672145.1"/>
    </source>
</evidence>
<dbReference type="Pfam" id="PF12802">
    <property type="entry name" value="MarR_2"/>
    <property type="match status" value="1"/>
</dbReference>
<dbReference type="InterPro" id="IPR000835">
    <property type="entry name" value="HTH_MarR-typ"/>
</dbReference>
<proteinExistence type="predicted"/>
<accession>A0ABS6FPJ2</accession>
<keyword evidence="1" id="KW-0238">DNA-binding</keyword>
<protein>
    <submittedName>
        <fullName evidence="3">MarR family transcriptional regulator</fullName>
    </submittedName>
</protein>
<dbReference type="PANTHER" id="PTHR33164">
    <property type="entry name" value="TRANSCRIPTIONAL REGULATOR, MARR FAMILY"/>
    <property type="match status" value="1"/>
</dbReference>
<keyword evidence="4" id="KW-1185">Reference proteome</keyword>
<comment type="caution">
    <text evidence="3">The sequence shown here is derived from an EMBL/GenBank/DDBJ whole genome shotgun (WGS) entry which is preliminary data.</text>
</comment>
<sequence length="135" mass="15754">MELPTLLQMLIKQMVQLKHEEMKKHDFSDVNYALLQYIINIGEFDNLTYGDLAEKMNISKPAVTASANKLIEKGLVIKKQSIDDRRLYYLSLTEKGQEVFKISKIANQKLEERIKKKLSEDEVEQLIRLLTEILK</sequence>
<dbReference type="InterPro" id="IPR039422">
    <property type="entry name" value="MarR/SlyA-like"/>
</dbReference>
<reference evidence="3 4" key="1">
    <citation type="submission" date="2021-06" db="EMBL/GenBank/DDBJ databases">
        <authorList>
            <person name="Sun Q."/>
            <person name="Li D."/>
        </authorList>
    </citation>
    <scope>NUCLEOTIDE SEQUENCE [LARGE SCALE GENOMIC DNA]</scope>
    <source>
        <strain evidence="3 4">MSJ-6</strain>
    </source>
</reference>
<dbReference type="EMBL" id="JAHLQJ010000007">
    <property type="protein sequence ID" value="MBU5672145.1"/>
    <property type="molecule type" value="Genomic_DNA"/>
</dbReference>